<reference evidence="4 5" key="1">
    <citation type="submission" date="2014-04" db="EMBL/GenBank/DDBJ databases">
        <authorList>
            <consortium name="DOE Joint Genome Institute"/>
            <person name="Kuo A."/>
            <person name="Zuccaro A."/>
            <person name="Kohler A."/>
            <person name="Nagy L.G."/>
            <person name="Floudas D."/>
            <person name="Copeland A."/>
            <person name="Barry K.W."/>
            <person name="Cichocki N."/>
            <person name="Veneault-Fourrey C."/>
            <person name="LaButti K."/>
            <person name="Lindquist E.A."/>
            <person name="Lipzen A."/>
            <person name="Lundell T."/>
            <person name="Morin E."/>
            <person name="Murat C."/>
            <person name="Sun H."/>
            <person name="Tunlid A."/>
            <person name="Henrissat B."/>
            <person name="Grigoriev I.V."/>
            <person name="Hibbett D.S."/>
            <person name="Martin F."/>
            <person name="Nordberg H.P."/>
            <person name="Cantor M.N."/>
            <person name="Hua S.X."/>
        </authorList>
    </citation>
    <scope>NUCLEOTIDE SEQUENCE [LARGE SCALE GENOMIC DNA]</scope>
    <source>
        <strain evidence="4 5">MAFF 305830</strain>
    </source>
</reference>
<evidence type="ECO:0000256" key="1">
    <source>
        <dbReference type="ARBA" id="ARBA00008645"/>
    </source>
</evidence>
<dbReference type="HOGENOM" id="CLU_020336_53_0_1"/>
<dbReference type="GO" id="GO:0005739">
    <property type="term" value="C:mitochondrion"/>
    <property type="evidence" value="ECO:0007669"/>
    <property type="project" value="TreeGrafter"/>
</dbReference>
<evidence type="ECO:0000313" key="5">
    <source>
        <dbReference type="Proteomes" id="UP000054097"/>
    </source>
</evidence>
<dbReference type="PANTHER" id="PTHR46118">
    <property type="entry name" value="PROTEIN ABHD11"/>
    <property type="match status" value="1"/>
</dbReference>
<dbReference type="STRING" id="933852.A0A0C3BLU8"/>
<gene>
    <name evidence="4" type="ORF">M408DRAFT_62592</name>
</gene>
<evidence type="ECO:0000256" key="2">
    <source>
        <dbReference type="ARBA" id="ARBA00022801"/>
    </source>
</evidence>
<name>A0A0C3BLU8_SERVB</name>
<dbReference type="GO" id="GO:0052689">
    <property type="term" value="F:carboxylic ester hydrolase activity"/>
    <property type="evidence" value="ECO:0007669"/>
    <property type="project" value="TreeGrafter"/>
</dbReference>
<keyword evidence="5" id="KW-1185">Reference proteome</keyword>
<dbReference type="InterPro" id="IPR000073">
    <property type="entry name" value="AB_hydrolase_1"/>
</dbReference>
<feature type="domain" description="AB hydrolase-1" evidence="3">
    <location>
        <begin position="30"/>
        <end position="114"/>
    </location>
</feature>
<accession>A0A0C3BLU8</accession>
<protein>
    <recommendedName>
        <fullName evidence="3">AB hydrolase-1 domain-containing protein</fullName>
    </recommendedName>
</protein>
<proteinExistence type="inferred from homology"/>
<dbReference type="Gene3D" id="3.40.50.1820">
    <property type="entry name" value="alpha/beta hydrolase"/>
    <property type="match status" value="1"/>
</dbReference>
<organism evidence="4 5">
    <name type="scientific">Serendipita vermifera MAFF 305830</name>
    <dbReference type="NCBI Taxonomy" id="933852"/>
    <lineage>
        <taxon>Eukaryota</taxon>
        <taxon>Fungi</taxon>
        <taxon>Dikarya</taxon>
        <taxon>Basidiomycota</taxon>
        <taxon>Agaricomycotina</taxon>
        <taxon>Agaricomycetes</taxon>
        <taxon>Sebacinales</taxon>
        <taxon>Serendipitaceae</taxon>
        <taxon>Serendipita</taxon>
    </lineage>
</organism>
<dbReference type="EMBL" id="KN824279">
    <property type="protein sequence ID" value="KIM33029.1"/>
    <property type="molecule type" value="Genomic_DNA"/>
</dbReference>
<dbReference type="Pfam" id="PF00561">
    <property type="entry name" value="Abhydrolase_1"/>
    <property type="match status" value="1"/>
</dbReference>
<dbReference type="Proteomes" id="UP000054097">
    <property type="component" value="Unassembled WGS sequence"/>
</dbReference>
<evidence type="ECO:0000259" key="3">
    <source>
        <dbReference type="Pfam" id="PF00561"/>
    </source>
</evidence>
<comment type="similarity">
    <text evidence="1">Belongs to the AB hydrolase superfamily.</text>
</comment>
<dbReference type="SUPFAM" id="SSF53474">
    <property type="entry name" value="alpha/beta-Hydrolases"/>
    <property type="match status" value="1"/>
</dbReference>
<keyword evidence="2" id="KW-0378">Hydrolase</keyword>
<evidence type="ECO:0000313" key="4">
    <source>
        <dbReference type="EMBL" id="KIM33029.1"/>
    </source>
</evidence>
<dbReference type="InterPro" id="IPR029058">
    <property type="entry name" value="AB_hydrolase_fold"/>
</dbReference>
<dbReference type="OrthoDB" id="8119704at2759"/>
<dbReference type="PANTHER" id="PTHR46118:SF4">
    <property type="entry name" value="PROTEIN ABHD11"/>
    <property type="match status" value="1"/>
</dbReference>
<sequence length="264" mass="29284">MSWPVVRFSPSSDLFARLIYLGQHQWNNSGSKQNFRSLARQFSKQLGIDVYCVDLRNHGASPHSTTMTNLAMAADLLRFLKSISSNISNGDISLLGHSMGGKAAMTLALHPDTPSNLLRNLIVEDISPIKGRLSKEFEGYARAMRRIMDMQCTDRKQADEVLQEIEPDVSVRQFLLTNVSASSTPGAPLTFRVPPEILADSIGELGDFPYTPDDDVKFTKPTLIIRGKNSNYVKDSALPIIGKFFPHYEMVTLNTGHWGALVLS</sequence>
<reference evidence="5" key="2">
    <citation type="submission" date="2015-01" db="EMBL/GenBank/DDBJ databases">
        <title>Evolutionary Origins and Diversification of the Mycorrhizal Mutualists.</title>
        <authorList>
            <consortium name="DOE Joint Genome Institute"/>
            <consortium name="Mycorrhizal Genomics Consortium"/>
            <person name="Kohler A."/>
            <person name="Kuo A."/>
            <person name="Nagy L.G."/>
            <person name="Floudas D."/>
            <person name="Copeland A."/>
            <person name="Barry K.W."/>
            <person name="Cichocki N."/>
            <person name="Veneault-Fourrey C."/>
            <person name="LaButti K."/>
            <person name="Lindquist E.A."/>
            <person name="Lipzen A."/>
            <person name="Lundell T."/>
            <person name="Morin E."/>
            <person name="Murat C."/>
            <person name="Riley R."/>
            <person name="Ohm R."/>
            <person name="Sun H."/>
            <person name="Tunlid A."/>
            <person name="Henrissat B."/>
            <person name="Grigoriev I.V."/>
            <person name="Hibbett D.S."/>
            <person name="Martin F."/>
        </authorList>
    </citation>
    <scope>NUCLEOTIDE SEQUENCE [LARGE SCALE GENOMIC DNA]</scope>
    <source>
        <strain evidence="5">MAFF 305830</strain>
    </source>
</reference>
<dbReference type="AlphaFoldDB" id="A0A0C3BLU8"/>